<organism evidence="1 2">
    <name type="scientific">Paenibacillus aceti</name>
    <dbReference type="NCBI Taxonomy" id="1820010"/>
    <lineage>
        <taxon>Bacteria</taxon>
        <taxon>Bacillati</taxon>
        <taxon>Bacillota</taxon>
        <taxon>Bacilli</taxon>
        <taxon>Bacillales</taxon>
        <taxon>Paenibacillaceae</taxon>
        <taxon>Paenibacillus</taxon>
    </lineage>
</organism>
<accession>A0ABQ1VRC8</accession>
<proteinExistence type="predicted"/>
<dbReference type="Proteomes" id="UP000608420">
    <property type="component" value="Unassembled WGS sequence"/>
</dbReference>
<evidence type="ECO:0000313" key="2">
    <source>
        <dbReference type="Proteomes" id="UP000608420"/>
    </source>
</evidence>
<comment type="caution">
    <text evidence="1">The sequence shown here is derived from an EMBL/GenBank/DDBJ whole genome shotgun (WGS) entry which is preliminary data.</text>
</comment>
<dbReference type="EMBL" id="BMIW01000006">
    <property type="protein sequence ID" value="GGF92275.1"/>
    <property type="molecule type" value="Genomic_DNA"/>
</dbReference>
<sequence>MPIQIGQNVVDLVVGKDVSKKYRENIKTEETQNAQNKNRMYYRSFK</sequence>
<name>A0ABQ1VRC8_9BACL</name>
<reference evidence="2" key="1">
    <citation type="journal article" date="2019" name="Int. J. Syst. Evol. Microbiol.">
        <title>The Global Catalogue of Microorganisms (GCM) 10K type strain sequencing project: providing services to taxonomists for standard genome sequencing and annotation.</title>
        <authorList>
            <consortium name="The Broad Institute Genomics Platform"/>
            <consortium name="The Broad Institute Genome Sequencing Center for Infectious Disease"/>
            <person name="Wu L."/>
            <person name="Ma J."/>
        </authorList>
    </citation>
    <scope>NUCLEOTIDE SEQUENCE [LARGE SCALE GENOMIC DNA]</scope>
    <source>
        <strain evidence="2">CGMCC 1.15420</strain>
    </source>
</reference>
<protein>
    <submittedName>
        <fullName evidence="1">Uncharacterized protein</fullName>
    </submittedName>
</protein>
<evidence type="ECO:0000313" key="1">
    <source>
        <dbReference type="EMBL" id="GGF92275.1"/>
    </source>
</evidence>
<gene>
    <name evidence="1" type="ORF">GCM10010913_12290</name>
</gene>
<keyword evidence="2" id="KW-1185">Reference proteome</keyword>